<evidence type="ECO:0000313" key="3">
    <source>
        <dbReference type="Proteomes" id="UP000520767"/>
    </source>
</evidence>
<dbReference type="AlphaFoldDB" id="A0A7W7QAJ9"/>
<comment type="caution">
    <text evidence="2">The sequence shown here is derived from an EMBL/GenBank/DDBJ whole genome shotgun (WGS) entry which is preliminary data.</text>
</comment>
<gene>
    <name evidence="2" type="ORF">FHR82_005982</name>
</gene>
<feature type="chain" id="PRO_5030741278" evidence="1">
    <location>
        <begin position="27"/>
        <end position="146"/>
    </location>
</feature>
<evidence type="ECO:0000256" key="1">
    <source>
        <dbReference type="SAM" id="SignalP"/>
    </source>
</evidence>
<reference evidence="2 3" key="1">
    <citation type="submission" date="2020-08" db="EMBL/GenBank/DDBJ databases">
        <title>Genomic Encyclopedia of Type Strains, Phase III (KMG-III): the genomes of soil and plant-associated and newly described type strains.</title>
        <authorList>
            <person name="Whitman W."/>
        </authorList>
    </citation>
    <scope>NUCLEOTIDE SEQUENCE [LARGE SCALE GENOMIC DNA]</scope>
    <source>
        <strain evidence="2 3">CECT 8960</strain>
    </source>
</reference>
<protein>
    <submittedName>
        <fullName evidence="2">Uncharacterized protein</fullName>
    </submittedName>
</protein>
<dbReference type="EMBL" id="JACHJQ010000006">
    <property type="protein sequence ID" value="MBB4909724.1"/>
    <property type="molecule type" value="Genomic_DNA"/>
</dbReference>
<name>A0A7W7QAJ9_9PSEU</name>
<dbReference type="RefSeq" id="WP_184813792.1">
    <property type="nucleotide sequence ID" value="NZ_JACHJQ010000006.1"/>
</dbReference>
<accession>A0A7W7QAJ9</accession>
<feature type="signal peptide" evidence="1">
    <location>
        <begin position="1"/>
        <end position="26"/>
    </location>
</feature>
<sequence length="146" mass="14944">MRSLLRVAACGALVAAVAGLTVPASASDRDYRTNLGLAPLGTYATGIFDESAAEIVSYHPRSRRLFVVNAAQAKVEVLDAADTAVPAKLFDLVTVGVRAADGTTIPVGAVANSVDVRPDGLGAVAIESATKTDRCTTSPTRGTRSS</sequence>
<keyword evidence="3" id="KW-1185">Reference proteome</keyword>
<evidence type="ECO:0000313" key="2">
    <source>
        <dbReference type="EMBL" id="MBB4909724.1"/>
    </source>
</evidence>
<keyword evidence="1" id="KW-0732">Signal</keyword>
<dbReference type="Proteomes" id="UP000520767">
    <property type="component" value="Unassembled WGS sequence"/>
</dbReference>
<proteinExistence type="predicted"/>
<organism evidence="2 3">
    <name type="scientific">Actinophytocola algeriensis</name>
    <dbReference type="NCBI Taxonomy" id="1768010"/>
    <lineage>
        <taxon>Bacteria</taxon>
        <taxon>Bacillati</taxon>
        <taxon>Actinomycetota</taxon>
        <taxon>Actinomycetes</taxon>
        <taxon>Pseudonocardiales</taxon>
        <taxon>Pseudonocardiaceae</taxon>
    </lineage>
</organism>